<organism evidence="1">
    <name type="scientific">Arundo donax</name>
    <name type="common">Giant reed</name>
    <name type="synonym">Donax arundinaceus</name>
    <dbReference type="NCBI Taxonomy" id="35708"/>
    <lineage>
        <taxon>Eukaryota</taxon>
        <taxon>Viridiplantae</taxon>
        <taxon>Streptophyta</taxon>
        <taxon>Embryophyta</taxon>
        <taxon>Tracheophyta</taxon>
        <taxon>Spermatophyta</taxon>
        <taxon>Magnoliopsida</taxon>
        <taxon>Liliopsida</taxon>
        <taxon>Poales</taxon>
        <taxon>Poaceae</taxon>
        <taxon>PACMAD clade</taxon>
        <taxon>Arundinoideae</taxon>
        <taxon>Arundineae</taxon>
        <taxon>Arundo</taxon>
    </lineage>
</organism>
<reference evidence="1" key="2">
    <citation type="journal article" date="2015" name="Data Brief">
        <title>Shoot transcriptome of the giant reed, Arundo donax.</title>
        <authorList>
            <person name="Barrero R.A."/>
            <person name="Guerrero F.D."/>
            <person name="Moolhuijzen P."/>
            <person name="Goolsby J.A."/>
            <person name="Tidwell J."/>
            <person name="Bellgard S.E."/>
            <person name="Bellgard M.I."/>
        </authorList>
    </citation>
    <scope>NUCLEOTIDE SEQUENCE</scope>
    <source>
        <tissue evidence="1">Shoot tissue taken approximately 20 cm above the soil surface</tissue>
    </source>
</reference>
<reference evidence="1" key="1">
    <citation type="submission" date="2014-09" db="EMBL/GenBank/DDBJ databases">
        <authorList>
            <person name="Magalhaes I.L.F."/>
            <person name="Oliveira U."/>
            <person name="Santos F.R."/>
            <person name="Vidigal T.H.D.A."/>
            <person name="Brescovit A.D."/>
            <person name="Santos A.J."/>
        </authorList>
    </citation>
    <scope>NUCLEOTIDE SEQUENCE</scope>
    <source>
        <tissue evidence="1">Shoot tissue taken approximately 20 cm above the soil surface</tissue>
    </source>
</reference>
<accession>A0A0A9AMP8</accession>
<evidence type="ECO:0000313" key="1">
    <source>
        <dbReference type="EMBL" id="JAD50190.1"/>
    </source>
</evidence>
<protein>
    <submittedName>
        <fullName evidence="1">Uncharacterized protein</fullName>
    </submittedName>
</protein>
<dbReference type="EMBL" id="GBRH01247705">
    <property type="protein sequence ID" value="JAD50190.1"/>
    <property type="molecule type" value="Transcribed_RNA"/>
</dbReference>
<name>A0A0A9AMP8_ARUDO</name>
<dbReference type="AlphaFoldDB" id="A0A0A9AMP8"/>
<proteinExistence type="predicted"/>
<sequence length="23" mass="2551">MDYDAMSLPGVNPELLEKLIACQ</sequence>